<feature type="repeat" description="WD" evidence="12">
    <location>
        <begin position="252"/>
        <end position="284"/>
    </location>
</feature>
<evidence type="ECO:0000256" key="4">
    <source>
        <dbReference type="ARBA" id="ARBA00022574"/>
    </source>
</evidence>
<dbReference type="SUPFAM" id="SSF50978">
    <property type="entry name" value="WD40 repeat-like"/>
    <property type="match status" value="1"/>
</dbReference>
<dbReference type="Pfam" id="PF01435">
    <property type="entry name" value="Peptidase_M48"/>
    <property type="match status" value="1"/>
</dbReference>
<evidence type="ECO:0000256" key="3">
    <source>
        <dbReference type="ARBA" id="ARBA00022552"/>
    </source>
</evidence>
<comment type="caution">
    <text evidence="16">The sequence shown here is derived from an EMBL/GenBank/DDBJ whole genome shotgun (WGS) entry which is preliminary data.</text>
</comment>
<dbReference type="Pfam" id="PF09384">
    <property type="entry name" value="UTP15_C"/>
    <property type="match status" value="1"/>
</dbReference>
<keyword evidence="6" id="KW-0479">Metal-binding</keyword>
<evidence type="ECO:0000313" key="17">
    <source>
        <dbReference type="Proteomes" id="UP000233524"/>
    </source>
</evidence>
<feature type="domain" description="U3 small nucleolar RNA-associated protein 15 C-terminal" evidence="15">
    <location>
        <begin position="380"/>
        <end position="466"/>
    </location>
</feature>
<evidence type="ECO:0000256" key="6">
    <source>
        <dbReference type="ARBA" id="ARBA00022723"/>
    </source>
</evidence>
<keyword evidence="9" id="KW-0862">Zinc</keyword>
<comment type="subcellular location">
    <subcellularLocation>
        <location evidence="2">Nucleus</location>
        <location evidence="2">Nucleolus</location>
    </subcellularLocation>
</comment>
<dbReference type="GO" id="GO:0004222">
    <property type="term" value="F:metalloendopeptidase activity"/>
    <property type="evidence" value="ECO:0007669"/>
    <property type="project" value="InterPro"/>
</dbReference>
<dbReference type="InterPro" id="IPR019775">
    <property type="entry name" value="WD40_repeat_CS"/>
</dbReference>
<accession>A0A2N3N8W8</accession>
<dbReference type="GO" id="GO:0006508">
    <property type="term" value="P:proteolysis"/>
    <property type="evidence" value="ECO:0007669"/>
    <property type="project" value="UniProtKB-KW"/>
</dbReference>
<keyword evidence="4 12" id="KW-0853">WD repeat</keyword>
<dbReference type="InterPro" id="IPR020472">
    <property type="entry name" value="WD40_PAC1"/>
</dbReference>
<dbReference type="InterPro" id="IPR036322">
    <property type="entry name" value="WD40_repeat_dom_sf"/>
</dbReference>
<feature type="repeat" description="WD" evidence="12">
    <location>
        <begin position="166"/>
        <end position="209"/>
    </location>
</feature>
<protein>
    <submittedName>
        <fullName evidence="16">Uncharacterized protein</fullName>
    </submittedName>
</protein>
<dbReference type="GO" id="GO:0045943">
    <property type="term" value="P:positive regulation of transcription by RNA polymerase I"/>
    <property type="evidence" value="ECO:0007669"/>
    <property type="project" value="TreeGrafter"/>
</dbReference>
<feature type="domain" description="Peptidase M48" evidence="14">
    <location>
        <begin position="563"/>
        <end position="717"/>
    </location>
</feature>
<gene>
    <name evidence="16" type="ORF">jhhlp_003487</name>
</gene>
<evidence type="ECO:0000256" key="9">
    <source>
        <dbReference type="ARBA" id="ARBA00022833"/>
    </source>
</evidence>
<dbReference type="PANTHER" id="PTHR19924:SF26">
    <property type="entry name" value="U3 SMALL NUCLEOLAR RNA-ASSOCIATED PROTEIN 15 HOMOLOG"/>
    <property type="match status" value="1"/>
</dbReference>
<evidence type="ECO:0000256" key="11">
    <source>
        <dbReference type="ARBA" id="ARBA00023242"/>
    </source>
</evidence>
<dbReference type="InterPro" id="IPR001680">
    <property type="entry name" value="WD40_rpt"/>
</dbReference>
<dbReference type="InterPro" id="IPR015943">
    <property type="entry name" value="WD40/YVTN_repeat-like_dom_sf"/>
</dbReference>
<evidence type="ECO:0000256" key="1">
    <source>
        <dbReference type="ARBA" id="ARBA00001947"/>
    </source>
</evidence>
<dbReference type="Gene3D" id="2.130.10.10">
    <property type="entry name" value="YVTN repeat-like/Quinoprotein amine dehydrogenase"/>
    <property type="match status" value="2"/>
</dbReference>
<evidence type="ECO:0000313" key="16">
    <source>
        <dbReference type="EMBL" id="PKS08875.1"/>
    </source>
</evidence>
<keyword evidence="3" id="KW-0698">rRNA processing</keyword>
<dbReference type="GO" id="GO:0005730">
    <property type="term" value="C:nucleolus"/>
    <property type="evidence" value="ECO:0007669"/>
    <property type="project" value="UniProtKB-SubCell"/>
</dbReference>
<sequence>MALELIPPKPLRQPSALSALTAEQRYWKSFKNQLLIPSPTSFAITHISSPPIGSTNDTFAVTSGTRVQIYSGRTRKLTKTITRFQDVARSGDIRKDGRVLVAGEDTGRIQVFDIGSRAVLKTWTVHKQPVWLTRFSPIDLTAVLSASDDRTVRLWDLPSGEPVNTFFGHTDYVRCASFIPASMSHLLASGGYDSTVKVWDPRSGATSPVMTFKHAAPVEDVLPLPSGTTLLAASGNTISVLDMVAARPLQTMSNHQKTVTSLSLASSGRRFIAGGLDGHVKVYETVGWNVVSTAKYHSPILAVSIIGSGECVDHVDRHLVAGLSSGVLSIRTRLSAKESAKERQREKNMDAILAGTAESHEAKLAKRKRQKAEKRKLDLVGESADVILAEEQRQVAPKKERPWQKKLRRGLFAAALDDLLDPKGLDHGPINILTLLLALRHRGAVRDALSGRDENSVQPILSHPNQQSTLPPNSPRPLLTIEQVRSAARSRHTYTLFGACALGAAVFYFANVEAVPISGRKRFNCYGDGVSTLSDQQLKRILYEIEGQGLRLLPGHDYRTLLVKKVMGRLIPVSGLNHYNWEVWVIDDPHNANAFILPGGKVFVFSGILPVTRNQDGLAAVLGHEIAHNLAQHHGEPPLPGAFFAMQTIGGWLLDTLFGRPMSRKMESEADYIGLMLMAEACYDPREAILFWKRMETLAKSSDSFEVPEWMSTHPSEN</sequence>
<evidence type="ECO:0000256" key="5">
    <source>
        <dbReference type="ARBA" id="ARBA00022670"/>
    </source>
</evidence>
<feature type="compositionally biased region" description="Polar residues" evidence="13">
    <location>
        <begin position="456"/>
        <end position="471"/>
    </location>
</feature>
<feature type="region of interest" description="Disordered" evidence="13">
    <location>
        <begin position="453"/>
        <end position="476"/>
    </location>
</feature>
<dbReference type="CDD" id="cd07331">
    <property type="entry name" value="M48C_Oma1_like"/>
    <property type="match status" value="1"/>
</dbReference>
<dbReference type="Proteomes" id="UP000233524">
    <property type="component" value="Unassembled WGS sequence"/>
</dbReference>
<evidence type="ECO:0000256" key="12">
    <source>
        <dbReference type="PROSITE-ProRule" id="PRU00221"/>
    </source>
</evidence>
<dbReference type="PROSITE" id="PS50082">
    <property type="entry name" value="WD_REPEATS_2"/>
    <property type="match status" value="3"/>
</dbReference>
<keyword evidence="17" id="KW-1185">Reference proteome</keyword>
<evidence type="ECO:0000256" key="13">
    <source>
        <dbReference type="SAM" id="MobiDB-lite"/>
    </source>
</evidence>
<evidence type="ECO:0000256" key="2">
    <source>
        <dbReference type="ARBA" id="ARBA00004604"/>
    </source>
</evidence>
<dbReference type="SMART" id="SM00320">
    <property type="entry name" value="WD40"/>
    <property type="match status" value="5"/>
</dbReference>
<dbReference type="FunCoup" id="A0A2N3N8W8">
    <property type="interactions" value="922"/>
</dbReference>
<dbReference type="AlphaFoldDB" id="A0A2N3N8W8"/>
<keyword evidence="10" id="KW-0482">Metalloprotease</keyword>
<dbReference type="OrthoDB" id="431715at2759"/>
<comment type="cofactor">
    <cofactor evidence="1">
        <name>Zn(2+)</name>
        <dbReference type="ChEBI" id="CHEBI:29105"/>
    </cofactor>
</comment>
<dbReference type="Gene3D" id="3.30.2010.10">
    <property type="entry name" value="Metalloproteases ('zincins'), catalytic domain"/>
    <property type="match status" value="1"/>
</dbReference>
<evidence type="ECO:0000256" key="10">
    <source>
        <dbReference type="ARBA" id="ARBA00023049"/>
    </source>
</evidence>
<keyword evidence="5" id="KW-0645">Protease</keyword>
<evidence type="ECO:0000259" key="15">
    <source>
        <dbReference type="Pfam" id="PF09384"/>
    </source>
</evidence>
<keyword evidence="8" id="KW-0378">Hydrolase</keyword>
<dbReference type="GO" id="GO:0046872">
    <property type="term" value="F:metal ion binding"/>
    <property type="evidence" value="ECO:0007669"/>
    <property type="project" value="UniProtKB-KW"/>
</dbReference>
<keyword evidence="7" id="KW-0677">Repeat</keyword>
<dbReference type="InParanoid" id="A0A2N3N8W8"/>
<dbReference type="VEuPathDB" id="FungiDB:jhhlp_003487"/>
<keyword evidence="11" id="KW-0539">Nucleus</keyword>
<feature type="repeat" description="WD" evidence="12">
    <location>
        <begin position="123"/>
        <end position="165"/>
    </location>
</feature>
<dbReference type="EMBL" id="NLAX01000010">
    <property type="protein sequence ID" value="PKS08875.1"/>
    <property type="molecule type" value="Genomic_DNA"/>
</dbReference>
<evidence type="ECO:0000256" key="7">
    <source>
        <dbReference type="ARBA" id="ARBA00022737"/>
    </source>
</evidence>
<evidence type="ECO:0000256" key="8">
    <source>
        <dbReference type="ARBA" id="ARBA00022801"/>
    </source>
</evidence>
<dbReference type="PRINTS" id="PR00320">
    <property type="entry name" value="GPROTEINBRPT"/>
</dbReference>
<dbReference type="CDD" id="cd00200">
    <property type="entry name" value="WD40"/>
    <property type="match status" value="1"/>
</dbReference>
<organism evidence="16 17">
    <name type="scientific">Lomentospora prolificans</name>
    <dbReference type="NCBI Taxonomy" id="41688"/>
    <lineage>
        <taxon>Eukaryota</taxon>
        <taxon>Fungi</taxon>
        <taxon>Dikarya</taxon>
        <taxon>Ascomycota</taxon>
        <taxon>Pezizomycotina</taxon>
        <taxon>Sordariomycetes</taxon>
        <taxon>Hypocreomycetidae</taxon>
        <taxon>Microascales</taxon>
        <taxon>Microascaceae</taxon>
        <taxon>Lomentospora</taxon>
    </lineage>
</organism>
<dbReference type="PROSITE" id="PS50294">
    <property type="entry name" value="WD_REPEATS_REGION"/>
    <property type="match status" value="3"/>
</dbReference>
<name>A0A2N3N8W8_9PEZI</name>
<proteinExistence type="predicted"/>
<dbReference type="Pfam" id="PF00400">
    <property type="entry name" value="WD40"/>
    <property type="match status" value="3"/>
</dbReference>
<dbReference type="PANTHER" id="PTHR19924">
    <property type="entry name" value="UTP15 U3 SMALL NUCLEOLAR RNA-ASSOCIATED PROTEIN 15 FAMILY MEMBER"/>
    <property type="match status" value="1"/>
</dbReference>
<dbReference type="InterPro" id="IPR018983">
    <property type="entry name" value="U3_snoRNA-assocProt_15_C"/>
</dbReference>
<dbReference type="STRING" id="41688.A0A2N3N8W8"/>
<dbReference type="InterPro" id="IPR001915">
    <property type="entry name" value="Peptidase_M48"/>
</dbReference>
<dbReference type="GO" id="GO:0006364">
    <property type="term" value="P:rRNA processing"/>
    <property type="evidence" value="ECO:0007669"/>
    <property type="project" value="UniProtKB-KW"/>
</dbReference>
<reference evidence="16 17" key="1">
    <citation type="journal article" date="2017" name="G3 (Bethesda)">
        <title>First Draft Genome Sequence of the Pathogenic Fungus Lomentospora prolificans (Formerly Scedosporium prolificans).</title>
        <authorList>
            <person name="Luo R."/>
            <person name="Zimin A."/>
            <person name="Workman R."/>
            <person name="Fan Y."/>
            <person name="Pertea G."/>
            <person name="Grossman N."/>
            <person name="Wear M.P."/>
            <person name="Jia B."/>
            <person name="Miller H."/>
            <person name="Casadevall A."/>
            <person name="Timp W."/>
            <person name="Zhang S.X."/>
            <person name="Salzberg S.L."/>
        </authorList>
    </citation>
    <scope>NUCLEOTIDE SEQUENCE [LARGE SCALE GENOMIC DNA]</scope>
    <source>
        <strain evidence="16 17">JHH-5317</strain>
    </source>
</reference>
<dbReference type="PROSITE" id="PS00678">
    <property type="entry name" value="WD_REPEATS_1"/>
    <property type="match status" value="1"/>
</dbReference>
<evidence type="ECO:0000259" key="14">
    <source>
        <dbReference type="Pfam" id="PF01435"/>
    </source>
</evidence>